<dbReference type="RefSeq" id="WP_345287201.1">
    <property type="nucleotide sequence ID" value="NZ_BAABAJ010000026.1"/>
</dbReference>
<dbReference type="EMBL" id="BAABAJ010000026">
    <property type="protein sequence ID" value="GAA3938072.1"/>
    <property type="molecule type" value="Genomic_DNA"/>
</dbReference>
<dbReference type="Pfam" id="PF13517">
    <property type="entry name" value="FG-GAP_3"/>
    <property type="match status" value="1"/>
</dbReference>
<dbReference type="InterPro" id="IPR013517">
    <property type="entry name" value="FG-GAP"/>
</dbReference>
<evidence type="ECO:0000313" key="5">
    <source>
        <dbReference type="EMBL" id="GAA3938072.1"/>
    </source>
</evidence>
<proteinExistence type="predicted"/>
<reference evidence="6" key="1">
    <citation type="journal article" date="2019" name="Int. J. Syst. Evol. Microbiol.">
        <title>The Global Catalogue of Microorganisms (GCM) 10K type strain sequencing project: providing services to taxonomists for standard genome sequencing and annotation.</title>
        <authorList>
            <consortium name="The Broad Institute Genomics Platform"/>
            <consortium name="The Broad Institute Genome Sequencing Center for Infectious Disease"/>
            <person name="Wu L."/>
            <person name="Ma J."/>
        </authorList>
    </citation>
    <scope>NUCLEOTIDE SEQUENCE [LARGE SCALE GENOMIC DNA]</scope>
    <source>
        <strain evidence="6">JCM 16956</strain>
    </source>
</reference>
<sequence>MIRQGNDRVRGSGRRTRAGLVLALATITAATSAGITAPPAVADTAPQTTVLPAAPRFSPRATSILTAGETGYLLAQEGDVRLQWIDYATGTATPLAVTLPEAPRYDYETGYWDYRQKLPIGGGGHWGRGSDTVAVYSATPAPRVTLQKGAGAVFAEIALPEGQTYLGTFGDTVVTRTGAADAPTGFHLLRSEGGKVTDTPVTGLPEGTVPTGVEDGDATSLVLRYRNSAGGPESWALTDLADGVAEPLVGPQDGSEDVTGFRLGAGTILRLRTGRDKVDVLDRTEPGTLIRTVEAGVISYDATFAAVGTTVLAVDRQNPGANQYRGTALWTLPGEGEDDLKPPVLALAGQQIVVAPDGTALIAGTTAAEPRGDLDWAVHRLVPAAGGVETRRLATVEPMPAKIYGLSLGSGILTRGENSTYFQPADYYGVYRSTWLSANGQPQPLRTTVDGLLQGEDGDCSSYTGRCVVMWASGDGFHGRRNDSYDDATVLYENGRSTAGGPSVTTGMYSGELVDLSGRFGLVASATTVLREEPYVVEFPKSGAGTVRERRTDLTAALWGSTLWSVAKDSPKVTSKSLVSGAAGPSFTTPNGCAPATLQAAGRWVYWSCDQDGWTPGTGSGVYDRQTGRTMTLPGRNIRNVLLGDGYVVRQDPEAGLRLYDLHAGLPASGSAADVPQRTLATAADLGPDAHARRDWTVDRFGGHVAYAGTDERIRVVTTGVPAPPVTVIDSAVTGAALNLAASGTGWSGRWWTSKPTGAWKVTVKENATGTVVHTASGAEARGRIEAAWTGRNASGHAARNGGYTWTLTARPADGIGADLSLTGALTVTGGAPAARPAWHDLTGDGKGDLLGLTPGGTLTVRPGTGTGTVGTGPSASGWASSSLLVPFGDLTGDGCGDLLVRNASGALTRYDGGCGTAFAPGGKRAALGGGWQIYNHLSAPGDLTGDGRTDLLARPPGGELWMYADNGAGAFKPRVRVGTGWQIYDTVVAAGDLNGDRTGDVLARDSAGALWRYYGTGKGTFGPRVRIGTGWQTYNAVVGVGDLNADGRADLVARDGSGAGTLSARVRIGTGWQMYARLA</sequence>
<dbReference type="SUPFAM" id="SSF69318">
    <property type="entry name" value="Integrin alpha N-terminal domain"/>
    <property type="match status" value="1"/>
</dbReference>
<dbReference type="Proteomes" id="UP001501000">
    <property type="component" value="Unassembled WGS sequence"/>
</dbReference>
<comment type="caution">
    <text evidence="5">The sequence shown here is derived from an EMBL/GenBank/DDBJ whole genome shotgun (WGS) entry which is preliminary data.</text>
</comment>
<accession>A0ABP7N6N1</accession>
<feature type="region of interest" description="Disordered" evidence="2">
    <location>
        <begin position="190"/>
        <end position="215"/>
    </location>
</feature>
<protein>
    <recommendedName>
        <fullName evidence="4">FlgD/Vpr Ig-like domain-containing protein</fullName>
    </recommendedName>
</protein>
<keyword evidence="6" id="KW-1185">Reference proteome</keyword>
<name>A0ABP7N6N1_9ACTN</name>
<dbReference type="PANTHER" id="PTHR44103">
    <property type="entry name" value="PROPROTEIN CONVERTASE P"/>
    <property type="match status" value="1"/>
</dbReference>
<organism evidence="5 6">
    <name type="scientific">Streptomyces gulbargensis</name>
    <dbReference type="NCBI Taxonomy" id="364901"/>
    <lineage>
        <taxon>Bacteria</taxon>
        <taxon>Bacillati</taxon>
        <taxon>Actinomycetota</taxon>
        <taxon>Actinomycetes</taxon>
        <taxon>Kitasatosporales</taxon>
        <taxon>Streptomycetaceae</taxon>
        <taxon>Streptomyces</taxon>
    </lineage>
</organism>
<feature type="domain" description="FlgD/Vpr Ig-like" evidence="4">
    <location>
        <begin position="756"/>
        <end position="811"/>
    </location>
</feature>
<evidence type="ECO:0000259" key="4">
    <source>
        <dbReference type="Pfam" id="PF13860"/>
    </source>
</evidence>
<dbReference type="InterPro" id="IPR028994">
    <property type="entry name" value="Integrin_alpha_N"/>
</dbReference>
<dbReference type="Gene3D" id="2.115.10.10">
    <property type="entry name" value="Tachylectin 2"/>
    <property type="match status" value="1"/>
</dbReference>
<dbReference type="Pfam" id="PF13860">
    <property type="entry name" value="FlgD_ig"/>
    <property type="match status" value="1"/>
</dbReference>
<evidence type="ECO:0000256" key="1">
    <source>
        <dbReference type="ARBA" id="ARBA00022729"/>
    </source>
</evidence>
<feature type="signal peptide" evidence="3">
    <location>
        <begin position="1"/>
        <end position="33"/>
    </location>
</feature>
<evidence type="ECO:0000256" key="2">
    <source>
        <dbReference type="SAM" id="MobiDB-lite"/>
    </source>
</evidence>
<dbReference type="Gene3D" id="2.60.40.4070">
    <property type="match status" value="1"/>
</dbReference>
<evidence type="ECO:0000256" key="3">
    <source>
        <dbReference type="SAM" id="SignalP"/>
    </source>
</evidence>
<feature type="chain" id="PRO_5045987010" description="FlgD/Vpr Ig-like domain-containing protein" evidence="3">
    <location>
        <begin position="34"/>
        <end position="1080"/>
    </location>
</feature>
<evidence type="ECO:0000313" key="6">
    <source>
        <dbReference type="Proteomes" id="UP001501000"/>
    </source>
</evidence>
<keyword evidence="1 3" id="KW-0732">Signal</keyword>
<gene>
    <name evidence="5" type="ORF">GCM10022244_53100</name>
</gene>
<dbReference type="PANTHER" id="PTHR44103:SF1">
    <property type="entry name" value="PROPROTEIN CONVERTASE P"/>
    <property type="match status" value="1"/>
</dbReference>
<dbReference type="InterPro" id="IPR025965">
    <property type="entry name" value="FlgD/Vpr_Ig-like"/>
</dbReference>